<dbReference type="CDD" id="cd06170">
    <property type="entry name" value="LuxR_C_like"/>
    <property type="match status" value="1"/>
</dbReference>
<dbReference type="InterPro" id="IPR036388">
    <property type="entry name" value="WH-like_DNA-bd_sf"/>
</dbReference>
<evidence type="ECO:0000256" key="2">
    <source>
        <dbReference type="ARBA" id="ARBA00023125"/>
    </source>
</evidence>
<gene>
    <name evidence="5" type="ORF">Q5H94_14730</name>
</gene>
<keyword evidence="2" id="KW-0238">DNA-binding</keyword>
<evidence type="ECO:0000313" key="5">
    <source>
        <dbReference type="EMBL" id="MDO7843586.1"/>
    </source>
</evidence>
<dbReference type="EMBL" id="JAUQSZ010000010">
    <property type="protein sequence ID" value="MDO7843586.1"/>
    <property type="molecule type" value="Genomic_DNA"/>
</dbReference>
<name>A0ABT9A179_9SPHN</name>
<dbReference type="SUPFAM" id="SSF46894">
    <property type="entry name" value="C-terminal effector domain of the bipartite response regulators"/>
    <property type="match status" value="1"/>
</dbReference>
<proteinExistence type="predicted"/>
<dbReference type="InterPro" id="IPR005143">
    <property type="entry name" value="TF_LuxR_autoind-bd_dom"/>
</dbReference>
<dbReference type="SMART" id="SM00421">
    <property type="entry name" value="HTH_LUXR"/>
    <property type="match status" value="1"/>
</dbReference>
<dbReference type="PROSITE" id="PS50043">
    <property type="entry name" value="HTH_LUXR_2"/>
    <property type="match status" value="1"/>
</dbReference>
<dbReference type="Proteomes" id="UP001176468">
    <property type="component" value="Unassembled WGS sequence"/>
</dbReference>
<dbReference type="PANTHER" id="PTHR44688">
    <property type="entry name" value="DNA-BINDING TRANSCRIPTIONAL ACTIVATOR DEVR_DOSR"/>
    <property type="match status" value="1"/>
</dbReference>
<evidence type="ECO:0000256" key="1">
    <source>
        <dbReference type="ARBA" id="ARBA00023015"/>
    </source>
</evidence>
<dbReference type="PRINTS" id="PR00038">
    <property type="entry name" value="HTHLUXR"/>
</dbReference>
<dbReference type="InterPro" id="IPR016032">
    <property type="entry name" value="Sig_transdc_resp-reg_C-effctor"/>
</dbReference>
<keyword evidence="1" id="KW-0805">Transcription regulation</keyword>
<dbReference type="Pfam" id="PF00196">
    <property type="entry name" value="GerE"/>
    <property type="match status" value="1"/>
</dbReference>
<comment type="caution">
    <text evidence="5">The sequence shown here is derived from an EMBL/GenBank/DDBJ whole genome shotgun (WGS) entry which is preliminary data.</text>
</comment>
<sequence>MIEAVGSVDELMLVMTEFCRTFGFDHFALTQHIDIVRGPGSAFSLHNYPESWAEFYETNALGVSDPVHRASNVRNDGFRWSRMTEFIPLTAGDHQMLELGREQGIGEGYTVPGNVPGEVLGSCSFANRAGHPLEPEMVMAAQLAGSCAFERARRLWRVRQVDWREEKMPVLTDRQRDCVLWAARGKGNWEIAKILDVSQETVRSHIRQACERYGVHKRSLLEIRTLADGTLSFIDVLRR</sequence>
<evidence type="ECO:0000256" key="3">
    <source>
        <dbReference type="ARBA" id="ARBA00023163"/>
    </source>
</evidence>
<keyword evidence="3" id="KW-0804">Transcription</keyword>
<organism evidence="5 6">
    <name type="scientific">Sphingomonas immobilis</name>
    <dbReference type="NCBI Taxonomy" id="3063997"/>
    <lineage>
        <taxon>Bacteria</taxon>
        <taxon>Pseudomonadati</taxon>
        <taxon>Pseudomonadota</taxon>
        <taxon>Alphaproteobacteria</taxon>
        <taxon>Sphingomonadales</taxon>
        <taxon>Sphingomonadaceae</taxon>
        <taxon>Sphingomonas</taxon>
    </lineage>
</organism>
<evidence type="ECO:0000313" key="6">
    <source>
        <dbReference type="Proteomes" id="UP001176468"/>
    </source>
</evidence>
<evidence type="ECO:0000259" key="4">
    <source>
        <dbReference type="PROSITE" id="PS50043"/>
    </source>
</evidence>
<dbReference type="PANTHER" id="PTHR44688:SF16">
    <property type="entry name" value="DNA-BINDING TRANSCRIPTIONAL ACTIVATOR DEVR_DOSR"/>
    <property type="match status" value="1"/>
</dbReference>
<keyword evidence="6" id="KW-1185">Reference proteome</keyword>
<dbReference type="Pfam" id="PF03472">
    <property type="entry name" value="Autoind_bind"/>
    <property type="match status" value="1"/>
</dbReference>
<dbReference type="RefSeq" id="WP_304562039.1">
    <property type="nucleotide sequence ID" value="NZ_JAUQSZ010000010.1"/>
</dbReference>
<dbReference type="InterPro" id="IPR000792">
    <property type="entry name" value="Tscrpt_reg_LuxR_C"/>
</dbReference>
<dbReference type="Gene3D" id="1.10.10.10">
    <property type="entry name" value="Winged helix-like DNA-binding domain superfamily/Winged helix DNA-binding domain"/>
    <property type="match status" value="1"/>
</dbReference>
<dbReference type="SUPFAM" id="SSF75516">
    <property type="entry name" value="Pheromone-binding domain of LuxR-like quorum-sensing transcription factors"/>
    <property type="match status" value="1"/>
</dbReference>
<dbReference type="Gene3D" id="3.30.450.80">
    <property type="entry name" value="Transcription factor LuxR-like, autoinducer-binding domain"/>
    <property type="match status" value="1"/>
</dbReference>
<feature type="domain" description="HTH luxR-type" evidence="4">
    <location>
        <begin position="164"/>
        <end position="229"/>
    </location>
</feature>
<accession>A0ABT9A179</accession>
<reference evidence="5" key="1">
    <citation type="submission" date="2023-07" db="EMBL/GenBank/DDBJ databases">
        <authorList>
            <person name="Kim M.K."/>
        </authorList>
    </citation>
    <scope>NUCLEOTIDE SEQUENCE</scope>
    <source>
        <strain evidence="5">CA1-15</strain>
    </source>
</reference>
<dbReference type="InterPro" id="IPR036693">
    <property type="entry name" value="TF_LuxR_autoind-bd_dom_sf"/>
</dbReference>
<protein>
    <submittedName>
        <fullName evidence="5">LuxR family transcriptional regulator</fullName>
    </submittedName>
</protein>